<evidence type="ECO:0000313" key="4">
    <source>
        <dbReference type="Proteomes" id="UP000590599"/>
    </source>
</evidence>
<dbReference type="InterPro" id="IPR025157">
    <property type="entry name" value="Hemagglutinin_rpt"/>
</dbReference>
<dbReference type="AlphaFoldDB" id="A0A852PP84"/>
<keyword evidence="1" id="KW-0175">Coiled coil</keyword>
<feature type="compositionally biased region" description="Basic and acidic residues" evidence="2">
    <location>
        <begin position="1222"/>
        <end position="1232"/>
    </location>
</feature>
<protein>
    <submittedName>
        <fullName evidence="3">Hemagglutinin repeat-containing protein</fullName>
    </submittedName>
</protein>
<name>A0A852PP84_HAEHA</name>
<evidence type="ECO:0000256" key="2">
    <source>
        <dbReference type="SAM" id="MobiDB-lite"/>
    </source>
</evidence>
<evidence type="ECO:0000256" key="1">
    <source>
        <dbReference type="SAM" id="Coils"/>
    </source>
</evidence>
<dbReference type="EMBL" id="JACBKA010000047">
    <property type="protein sequence ID" value="NYA28224.1"/>
    <property type="molecule type" value="Genomic_DNA"/>
</dbReference>
<dbReference type="InterPro" id="IPR012334">
    <property type="entry name" value="Pectin_lyas_fold"/>
</dbReference>
<reference evidence="3 4" key="1">
    <citation type="submission" date="2020-07" db="EMBL/GenBank/DDBJ databases">
        <title>Genus Haemophilus, Bergeys manual.</title>
        <authorList>
            <person name="Noerskov-Lauritsen N."/>
        </authorList>
    </citation>
    <scope>NUCLEOTIDE SEQUENCE [LARGE SCALE GENOMIC DNA]</scope>
    <source>
        <strain evidence="3 4">CCUG30047</strain>
    </source>
</reference>
<organism evidence="3 4">
    <name type="scientific">Haemophilus haemolyticus</name>
    <dbReference type="NCBI Taxonomy" id="726"/>
    <lineage>
        <taxon>Bacteria</taxon>
        <taxon>Pseudomonadati</taxon>
        <taxon>Pseudomonadota</taxon>
        <taxon>Gammaproteobacteria</taxon>
        <taxon>Pasteurellales</taxon>
        <taxon>Pasteurellaceae</taxon>
        <taxon>Haemophilus</taxon>
    </lineage>
</organism>
<feature type="coiled-coil region" evidence="1">
    <location>
        <begin position="399"/>
        <end position="426"/>
    </location>
</feature>
<dbReference type="RefSeq" id="WP_179228242.1">
    <property type="nucleotide sequence ID" value="NZ_JACBKA010000047.1"/>
</dbReference>
<proteinExistence type="predicted"/>
<dbReference type="GO" id="GO:0003824">
    <property type="term" value="F:catalytic activity"/>
    <property type="evidence" value="ECO:0007669"/>
    <property type="project" value="UniProtKB-ARBA"/>
</dbReference>
<feature type="region of interest" description="Disordered" evidence="2">
    <location>
        <begin position="1061"/>
        <end position="1093"/>
    </location>
</feature>
<dbReference type="Pfam" id="PF13332">
    <property type="entry name" value="Fil_haemagg_2"/>
    <property type="match status" value="2"/>
</dbReference>
<feature type="region of interest" description="Disordered" evidence="2">
    <location>
        <begin position="915"/>
        <end position="938"/>
    </location>
</feature>
<accession>A0A852PP84</accession>
<comment type="caution">
    <text evidence="3">The sequence shown here is derived from an EMBL/GenBank/DDBJ whole genome shotgun (WGS) entry which is preliminary data.</text>
</comment>
<feature type="non-terminal residue" evidence="3">
    <location>
        <position position="1257"/>
    </location>
</feature>
<dbReference type="Gene3D" id="2.160.20.10">
    <property type="entry name" value="Single-stranded right-handed beta-helix, Pectin lyase-like"/>
    <property type="match status" value="1"/>
</dbReference>
<gene>
    <name evidence="3" type="ORF">HZI69_10365</name>
</gene>
<evidence type="ECO:0000313" key="3">
    <source>
        <dbReference type="EMBL" id="NYA28224.1"/>
    </source>
</evidence>
<sequence length="1257" mass="136882">IHLVDNGQGLGVRNAGHIGASAGEVKIDSQGNIVNTGQIQASGDVNTTAAGGSITNIKGAGMVSRDGAVQVKAKGEIQQDGQILAKQKADVKGDSLTQGGSGEIVGGNVRLETAGKVVNRGLINARKVEKNDSPAKTLIKSSEVQNIGTGRIYGDNVALGATLIENFDEKDDEGNLASGVIAARERLDLGAKRIVNQSRFYSGNTDDATAILSFGEFNIGSALNENDEAIGKAALLQNRSALMQGKSGKWAVAQIEQTNDFFETELKTVSEKPVDWHYIVPNGESEATFHIDKRLVKWYNSVRGKNGYHVKALPTEIKKPYNGDVVSSLLPPVTICENTDCDIHPETYYLPSDPAWKAFGIHTQQRANVERILSQAKVPVAPTKPTEPANLASLDETAKVAYQAQLKDYEQALASYQAAKAEFDEKIKPLYVQWMKDNPMQFKALSNKIEQHNTAIAAYAGRNIENFWETNVDKEVIRATTVTKTQPSKIVMDGELTIDSDNFTNDKSQVLVGGALRLLHAKIDNINAQGEQYTDLYGDKRYAYLRKRKSKSSSGRNKYDRRYSGYTAGWLSTDKKTITLPVANVFTDYAFESNELANQDNKGMNVPTSSLYKINPQADNQVLIETDPQFTDRNKWLSSDYMFRMLRTDPQNMLKRLGDGYYEQQQVRNQLNHLTGRPQDSRYATFEAQYKALMDNAVSVAQQFHLTPGVALSAEQVKALTTDIVWFEPQTVTLKDGSQQRVLAPKVYLSKFTRDNLQKDGIDGSATLISAEKVLIETNKTVNNQGQIAARSQTVVQAGNIQNDGKITAKQTALFADNHIEGSGRFEAEEALLLNAKAITLNSTTATGEVNRGDYSYRTTKIDRQAALYVKGENGNLTVAAENIALNAVNLINEGKGKTQLHATQNLDLGTVTEETEQRLGGNSNHRKHEKNSTAQATRIHTQGDAVLSAKNLHTQGSELQAKGALRLQATENLTLGTKTDTAALEEYHKDKTKRIGGSESRESYVNLQGAIQQGTQLHGQTVTATAGRDLTAVATQAYAVENMALSAGGKLNVEAATNREQRTEWDKHKKSGLTGSVKNSTARVGYGRSSDNLDAKGDDETVVGSQFVAEKGKLTLNAQEDVNVNASQLVSGGDMLLSGKNVNLNAVNEQHESEQHRRYTSSGIGMGVVYDPVGKARDNYREKEAQGATKSVVGKAMGASDAVADSIESMVRGIQPYANHNRSESHKHNQKTEAQTTSLEAGGKLSIEAQEGDIRT</sequence>
<feature type="compositionally biased region" description="Polar residues" evidence="2">
    <location>
        <begin position="1074"/>
        <end position="1083"/>
    </location>
</feature>
<dbReference type="Gene3D" id="6.10.250.2200">
    <property type="match status" value="1"/>
</dbReference>
<feature type="region of interest" description="Disordered" evidence="2">
    <location>
        <begin position="1220"/>
        <end position="1257"/>
    </location>
</feature>
<feature type="non-terminal residue" evidence="3">
    <location>
        <position position="1"/>
    </location>
</feature>
<dbReference type="Proteomes" id="UP000590599">
    <property type="component" value="Unassembled WGS sequence"/>
</dbReference>